<evidence type="ECO:0000313" key="3">
    <source>
        <dbReference type="Proteomes" id="UP001500683"/>
    </source>
</evidence>
<proteinExistence type="predicted"/>
<dbReference type="Pfam" id="PF12840">
    <property type="entry name" value="HTH_20"/>
    <property type="match status" value="1"/>
</dbReference>
<organism evidence="2 3">
    <name type="scientific">Actinomadura miaoliensis</name>
    <dbReference type="NCBI Taxonomy" id="430685"/>
    <lineage>
        <taxon>Bacteria</taxon>
        <taxon>Bacillati</taxon>
        <taxon>Actinomycetota</taxon>
        <taxon>Actinomycetes</taxon>
        <taxon>Streptosporangiales</taxon>
        <taxon>Thermomonosporaceae</taxon>
        <taxon>Actinomadura</taxon>
    </lineage>
</organism>
<evidence type="ECO:0000259" key="1">
    <source>
        <dbReference type="PROSITE" id="PS50987"/>
    </source>
</evidence>
<dbReference type="SMART" id="SM00418">
    <property type="entry name" value="HTH_ARSR"/>
    <property type="match status" value="1"/>
</dbReference>
<keyword evidence="3" id="KW-1185">Reference proteome</keyword>
<dbReference type="InterPro" id="IPR001845">
    <property type="entry name" value="HTH_ArsR_DNA-bd_dom"/>
</dbReference>
<dbReference type="PROSITE" id="PS50987">
    <property type="entry name" value="HTH_ARSR_2"/>
    <property type="match status" value="1"/>
</dbReference>
<protein>
    <submittedName>
        <fullName evidence="2">Helix-turn-helix domain-containing protein</fullName>
    </submittedName>
</protein>
<gene>
    <name evidence="2" type="ORF">GCM10022214_13400</name>
</gene>
<dbReference type="InterPro" id="IPR036388">
    <property type="entry name" value="WH-like_DNA-bd_sf"/>
</dbReference>
<dbReference type="SUPFAM" id="SSF46785">
    <property type="entry name" value="Winged helix' DNA-binding domain"/>
    <property type="match status" value="1"/>
</dbReference>
<sequence>MRPLPQPPRESLTLAAVLHALGDPVRLELVRRAWANPESSCSALADGLDVPMSTLTNHWRILREAGVVSMTVDGRHRRVRPRADDLHDRFPGLLDPILRLSAAESPKSGAQ</sequence>
<dbReference type="InterPro" id="IPR011991">
    <property type="entry name" value="ArsR-like_HTH"/>
</dbReference>
<dbReference type="Gene3D" id="1.10.10.10">
    <property type="entry name" value="Winged helix-like DNA-binding domain superfamily/Winged helix DNA-binding domain"/>
    <property type="match status" value="1"/>
</dbReference>
<dbReference type="Proteomes" id="UP001500683">
    <property type="component" value="Unassembled WGS sequence"/>
</dbReference>
<accession>A0ABP7V8T2</accession>
<dbReference type="CDD" id="cd00090">
    <property type="entry name" value="HTH_ARSR"/>
    <property type="match status" value="1"/>
</dbReference>
<reference evidence="3" key="1">
    <citation type="journal article" date="2019" name="Int. J. Syst. Evol. Microbiol.">
        <title>The Global Catalogue of Microorganisms (GCM) 10K type strain sequencing project: providing services to taxonomists for standard genome sequencing and annotation.</title>
        <authorList>
            <consortium name="The Broad Institute Genomics Platform"/>
            <consortium name="The Broad Institute Genome Sequencing Center for Infectious Disease"/>
            <person name="Wu L."/>
            <person name="Ma J."/>
        </authorList>
    </citation>
    <scope>NUCLEOTIDE SEQUENCE [LARGE SCALE GENOMIC DNA]</scope>
    <source>
        <strain evidence="3">JCM 16702</strain>
    </source>
</reference>
<comment type="caution">
    <text evidence="2">The sequence shown here is derived from an EMBL/GenBank/DDBJ whole genome shotgun (WGS) entry which is preliminary data.</text>
</comment>
<feature type="domain" description="HTH arsR-type" evidence="1">
    <location>
        <begin position="6"/>
        <end position="101"/>
    </location>
</feature>
<evidence type="ECO:0000313" key="2">
    <source>
        <dbReference type="EMBL" id="GAA4061677.1"/>
    </source>
</evidence>
<name>A0ABP7V8T2_9ACTN</name>
<dbReference type="InterPro" id="IPR036390">
    <property type="entry name" value="WH_DNA-bd_sf"/>
</dbReference>
<dbReference type="EMBL" id="BAAAZG010000002">
    <property type="protein sequence ID" value="GAA4061677.1"/>
    <property type="molecule type" value="Genomic_DNA"/>
</dbReference>